<organism evidence="1 2">
    <name type="scientific">Hibiscus sabdariffa</name>
    <name type="common">roselle</name>
    <dbReference type="NCBI Taxonomy" id="183260"/>
    <lineage>
        <taxon>Eukaryota</taxon>
        <taxon>Viridiplantae</taxon>
        <taxon>Streptophyta</taxon>
        <taxon>Embryophyta</taxon>
        <taxon>Tracheophyta</taxon>
        <taxon>Spermatophyta</taxon>
        <taxon>Magnoliopsida</taxon>
        <taxon>eudicotyledons</taxon>
        <taxon>Gunneridae</taxon>
        <taxon>Pentapetalae</taxon>
        <taxon>rosids</taxon>
        <taxon>malvids</taxon>
        <taxon>Malvales</taxon>
        <taxon>Malvaceae</taxon>
        <taxon>Malvoideae</taxon>
        <taxon>Hibiscus</taxon>
    </lineage>
</organism>
<evidence type="ECO:0000313" key="2">
    <source>
        <dbReference type="Proteomes" id="UP001472677"/>
    </source>
</evidence>
<evidence type="ECO:0000313" key="1">
    <source>
        <dbReference type="EMBL" id="KAK8530889.1"/>
    </source>
</evidence>
<reference evidence="1 2" key="1">
    <citation type="journal article" date="2024" name="G3 (Bethesda)">
        <title>Genome assembly of Hibiscus sabdariffa L. provides insights into metabolisms of medicinal natural products.</title>
        <authorList>
            <person name="Kim T."/>
        </authorList>
    </citation>
    <scope>NUCLEOTIDE SEQUENCE [LARGE SCALE GENOMIC DNA]</scope>
    <source>
        <strain evidence="1">TK-2024</strain>
        <tissue evidence="1">Old leaves</tissue>
    </source>
</reference>
<keyword evidence="2" id="KW-1185">Reference proteome</keyword>
<proteinExistence type="predicted"/>
<protein>
    <submittedName>
        <fullName evidence="1">Uncharacterized protein</fullName>
    </submittedName>
</protein>
<accession>A0ABR2D792</accession>
<name>A0ABR2D792_9ROSI</name>
<sequence length="132" mass="15026">MIQQWIGLRGGVHGSQQESSGDLWWDHPTLVILGNNQFIDIQQFGETPYQHTKVSSSKLSNVFEQPTVHTTFGDSSSSYACHDDDDIYRPQFEYPQPSIYWQGMGVDSMASWLSTTTIFTPLFYITFYANDG</sequence>
<gene>
    <name evidence="1" type="ORF">V6N12_013389</name>
</gene>
<dbReference type="Proteomes" id="UP001472677">
    <property type="component" value="Unassembled WGS sequence"/>
</dbReference>
<dbReference type="EMBL" id="JBBPBM010000035">
    <property type="protein sequence ID" value="KAK8530889.1"/>
    <property type="molecule type" value="Genomic_DNA"/>
</dbReference>
<comment type="caution">
    <text evidence="1">The sequence shown here is derived from an EMBL/GenBank/DDBJ whole genome shotgun (WGS) entry which is preliminary data.</text>
</comment>